<dbReference type="EMBL" id="AJAT01000017">
    <property type="protein sequence ID" value="EOL42566.1"/>
    <property type="molecule type" value="Genomic_DNA"/>
</dbReference>
<organism evidence="2 3">
    <name type="scientific">Enterococcus phoeniculicola ATCC BAA-412</name>
    <dbReference type="NCBI Taxonomy" id="1158610"/>
    <lineage>
        <taxon>Bacteria</taxon>
        <taxon>Bacillati</taxon>
        <taxon>Bacillota</taxon>
        <taxon>Bacilli</taxon>
        <taxon>Lactobacillales</taxon>
        <taxon>Enterococcaceae</taxon>
        <taxon>Enterococcus</taxon>
    </lineage>
</organism>
<dbReference type="PANTHER" id="PTHR10937:SF14">
    <property type="entry name" value="FRUCTOSELYSINE 6-PHOSPHATE DEGLYCASE"/>
    <property type="match status" value="1"/>
</dbReference>
<dbReference type="InterPro" id="IPR035488">
    <property type="entry name" value="FrlB_SIS"/>
</dbReference>
<gene>
    <name evidence="2" type="ORF">UC3_02919</name>
</gene>
<dbReference type="GO" id="GO:0006487">
    <property type="term" value="P:protein N-linked glycosylation"/>
    <property type="evidence" value="ECO:0007669"/>
    <property type="project" value="TreeGrafter"/>
</dbReference>
<dbReference type="Pfam" id="PF01380">
    <property type="entry name" value="SIS"/>
    <property type="match status" value="1"/>
</dbReference>
<dbReference type="GO" id="GO:0097367">
    <property type="term" value="F:carbohydrate derivative binding"/>
    <property type="evidence" value="ECO:0007669"/>
    <property type="project" value="InterPro"/>
</dbReference>
<dbReference type="GO" id="GO:0006047">
    <property type="term" value="P:UDP-N-acetylglucosamine metabolic process"/>
    <property type="evidence" value="ECO:0007669"/>
    <property type="project" value="TreeGrafter"/>
</dbReference>
<dbReference type="InterPro" id="IPR024713">
    <property type="entry name" value="Fructosamine_deglycase_FrlB"/>
</dbReference>
<dbReference type="GO" id="GO:0004360">
    <property type="term" value="F:glutamine-fructose-6-phosphate transaminase (isomerizing) activity"/>
    <property type="evidence" value="ECO:0007669"/>
    <property type="project" value="TreeGrafter"/>
</dbReference>
<proteinExistence type="predicted"/>
<protein>
    <recommendedName>
        <fullName evidence="1">SIS domain-containing protein</fullName>
    </recommendedName>
</protein>
<dbReference type="InterPro" id="IPR001347">
    <property type="entry name" value="SIS_dom"/>
</dbReference>
<dbReference type="InterPro" id="IPR035490">
    <property type="entry name" value="GlmS/FrlB_SIS"/>
</dbReference>
<evidence type="ECO:0000259" key="1">
    <source>
        <dbReference type="PROSITE" id="PS51464"/>
    </source>
</evidence>
<dbReference type="CDD" id="cd05009">
    <property type="entry name" value="SIS_GlmS_GlmD_2"/>
    <property type="match status" value="1"/>
</dbReference>
<dbReference type="AlphaFoldDB" id="R3W4V3"/>
<dbReference type="PATRIC" id="fig|1158610.3.peg.2902"/>
<dbReference type="HOGENOM" id="CLU_012520_3_0_9"/>
<dbReference type="SUPFAM" id="SSF53697">
    <property type="entry name" value="SIS domain"/>
    <property type="match status" value="1"/>
</dbReference>
<accession>R3W4V3</accession>
<dbReference type="RefSeq" id="WP_010769553.1">
    <property type="nucleotide sequence ID" value="NZ_ASWE01000001.1"/>
</dbReference>
<dbReference type="CDD" id="cd05710">
    <property type="entry name" value="SIS_1"/>
    <property type="match status" value="1"/>
</dbReference>
<dbReference type="Gene3D" id="3.40.50.10490">
    <property type="entry name" value="Glucose-6-phosphate isomerase like protein, domain 1"/>
    <property type="match status" value="1"/>
</dbReference>
<name>R3W4V3_9ENTE</name>
<dbReference type="InterPro" id="IPR046348">
    <property type="entry name" value="SIS_dom_sf"/>
</dbReference>
<feature type="domain" description="SIS" evidence="1">
    <location>
        <begin position="6"/>
        <end position="146"/>
    </location>
</feature>
<sequence length="321" mass="36142">MNSKEIVQEIMQKNEVDSVFFVGCGASKADLYPAKYFLDQNAKKIRVSHYTANEFNKSTPLSVNEHAIVITASLGGATPETVTANSVAKEKGAHVISLTRTVDSALTKEADYVIYHRFGENYAAKLEKTGYALELAVEILQQTEGYNHYEKMIDGFSKIYNLSQQSAESARLEAKKFAQAYKDDSVIYVMSSGATHEVAYSTSICLMMEMQWIHSGTFHSGEFFHGPFEITDKDVPFVLLMNDGKTREIDARALTFLERFDAKTAVVDALDYGLSSVIDAEVIDYFNPMIITAVFRVYAEELAIAREHPLTKRRYMWKLSY</sequence>
<evidence type="ECO:0000313" key="3">
    <source>
        <dbReference type="Proteomes" id="UP000013785"/>
    </source>
</evidence>
<reference evidence="2 3" key="1">
    <citation type="submission" date="2013-02" db="EMBL/GenBank/DDBJ databases">
        <title>The Genome Sequence of Enterococcus phoeniculicola BAA-412.</title>
        <authorList>
            <consortium name="The Broad Institute Genome Sequencing Platform"/>
            <consortium name="The Broad Institute Genome Sequencing Center for Infectious Disease"/>
            <person name="Earl A.M."/>
            <person name="Gilmore M.S."/>
            <person name="Lebreton F."/>
            <person name="Walker B."/>
            <person name="Young S.K."/>
            <person name="Zeng Q."/>
            <person name="Gargeya S."/>
            <person name="Fitzgerald M."/>
            <person name="Haas B."/>
            <person name="Abouelleil A."/>
            <person name="Alvarado L."/>
            <person name="Arachchi H.M."/>
            <person name="Berlin A.M."/>
            <person name="Chapman S.B."/>
            <person name="Dewar J."/>
            <person name="Goldberg J."/>
            <person name="Griggs A."/>
            <person name="Gujja S."/>
            <person name="Hansen M."/>
            <person name="Howarth C."/>
            <person name="Imamovic A."/>
            <person name="Larimer J."/>
            <person name="McCowan C."/>
            <person name="Murphy C."/>
            <person name="Neiman D."/>
            <person name="Pearson M."/>
            <person name="Priest M."/>
            <person name="Roberts A."/>
            <person name="Saif S."/>
            <person name="Shea T."/>
            <person name="Sisk P."/>
            <person name="Sykes S."/>
            <person name="Wortman J."/>
            <person name="Nusbaum C."/>
            <person name="Birren B."/>
        </authorList>
    </citation>
    <scope>NUCLEOTIDE SEQUENCE [LARGE SCALE GENOMIC DNA]</scope>
    <source>
        <strain evidence="2 3">ATCC BAA-412</strain>
    </source>
</reference>
<dbReference type="eggNOG" id="COG2222">
    <property type="taxonomic scope" value="Bacteria"/>
</dbReference>
<keyword evidence="3" id="KW-1185">Reference proteome</keyword>
<comment type="caution">
    <text evidence="2">The sequence shown here is derived from an EMBL/GenBank/DDBJ whole genome shotgun (WGS) entry which is preliminary data.</text>
</comment>
<dbReference type="PANTHER" id="PTHR10937">
    <property type="entry name" value="GLUCOSAMINE--FRUCTOSE-6-PHOSPHATE AMINOTRANSFERASE, ISOMERIZING"/>
    <property type="match status" value="1"/>
</dbReference>
<dbReference type="Gene3D" id="3.40.50.12570">
    <property type="match status" value="1"/>
</dbReference>
<dbReference type="STRING" id="154621.RV11_GL000735"/>
<dbReference type="PROSITE" id="PS51464">
    <property type="entry name" value="SIS"/>
    <property type="match status" value="1"/>
</dbReference>
<evidence type="ECO:0000313" key="2">
    <source>
        <dbReference type="EMBL" id="EOL42566.1"/>
    </source>
</evidence>
<dbReference type="Gene3D" id="1.10.10.2240">
    <property type="match status" value="1"/>
</dbReference>
<dbReference type="PIRSF" id="PIRSF009290">
    <property type="entry name" value="FrlB"/>
    <property type="match status" value="1"/>
</dbReference>
<dbReference type="GO" id="GO:0006002">
    <property type="term" value="P:fructose 6-phosphate metabolic process"/>
    <property type="evidence" value="ECO:0007669"/>
    <property type="project" value="TreeGrafter"/>
</dbReference>
<dbReference type="Proteomes" id="UP000013785">
    <property type="component" value="Unassembled WGS sequence"/>
</dbReference>
<dbReference type="OrthoDB" id="9782098at2"/>